<accession>A0A1V4SN73</accession>
<dbReference type="CDD" id="cd17909">
    <property type="entry name" value="CheC_ClassI"/>
    <property type="match status" value="1"/>
</dbReference>
<feature type="domain" description="CheC-like protein" evidence="3">
    <location>
        <begin position="104"/>
        <end position="139"/>
    </location>
</feature>
<dbReference type="InterPro" id="IPR050992">
    <property type="entry name" value="CheZ_family_phosphatases"/>
</dbReference>
<feature type="domain" description="CheC-like protein" evidence="3">
    <location>
        <begin position="9"/>
        <end position="45"/>
    </location>
</feature>
<comment type="caution">
    <text evidence="4">The sequence shown here is derived from an EMBL/GenBank/DDBJ whole genome shotgun (WGS) entry which is preliminary data.</text>
</comment>
<keyword evidence="1" id="KW-0145">Chemotaxis</keyword>
<gene>
    <name evidence="4" type="primary">cheC</name>
    <name evidence="4" type="ORF">CLTHE_31120</name>
</gene>
<proteinExistence type="predicted"/>
<dbReference type="PANTHER" id="PTHR43693:SF1">
    <property type="entry name" value="PROTEIN PHOSPHATASE CHEZ"/>
    <property type="match status" value="1"/>
</dbReference>
<dbReference type="EMBL" id="LTAY01000103">
    <property type="protein sequence ID" value="OPX45348.1"/>
    <property type="molecule type" value="Genomic_DNA"/>
</dbReference>
<name>A0A1V4SN73_9CLOT</name>
<evidence type="ECO:0000313" key="4">
    <source>
        <dbReference type="EMBL" id="OPX45348.1"/>
    </source>
</evidence>
<dbReference type="OrthoDB" id="9812187at2"/>
<evidence type="ECO:0000256" key="2">
    <source>
        <dbReference type="ARBA" id="ARBA00022801"/>
    </source>
</evidence>
<dbReference type="Gene3D" id="3.40.1550.10">
    <property type="entry name" value="CheC-like"/>
    <property type="match status" value="1"/>
</dbReference>
<dbReference type="PANTHER" id="PTHR43693">
    <property type="entry name" value="PROTEIN PHOSPHATASE CHEZ"/>
    <property type="match status" value="1"/>
</dbReference>
<dbReference type="EC" id="3.-.-.-" evidence="4"/>
<protein>
    <submittedName>
        <fullName evidence="4">CheY-P phosphatase CheC</fullName>
        <ecNumber evidence="4">3.-.-.-</ecNumber>
    </submittedName>
</protein>
<dbReference type="RefSeq" id="WP_080024197.1">
    <property type="nucleotide sequence ID" value="NZ_LTAY01000103.1"/>
</dbReference>
<dbReference type="InterPro" id="IPR007597">
    <property type="entry name" value="CheC"/>
</dbReference>
<evidence type="ECO:0000256" key="1">
    <source>
        <dbReference type="ARBA" id="ARBA00022500"/>
    </source>
</evidence>
<dbReference type="SUPFAM" id="SSF103039">
    <property type="entry name" value="CheC-like"/>
    <property type="match status" value="1"/>
</dbReference>
<organism evidence="4 5">
    <name type="scientific">Clostridium thermobutyricum DSM 4928</name>
    <dbReference type="NCBI Taxonomy" id="1121339"/>
    <lineage>
        <taxon>Bacteria</taxon>
        <taxon>Bacillati</taxon>
        <taxon>Bacillota</taxon>
        <taxon>Clostridia</taxon>
        <taxon>Eubacteriales</taxon>
        <taxon>Clostridiaceae</taxon>
        <taxon>Clostridium</taxon>
    </lineage>
</organism>
<dbReference type="Proteomes" id="UP000191448">
    <property type="component" value="Unassembled WGS sequence"/>
</dbReference>
<dbReference type="AlphaFoldDB" id="A0A1V4SN73"/>
<evidence type="ECO:0000313" key="5">
    <source>
        <dbReference type="Proteomes" id="UP000191448"/>
    </source>
</evidence>
<dbReference type="GO" id="GO:0016787">
    <property type="term" value="F:hydrolase activity"/>
    <property type="evidence" value="ECO:0007669"/>
    <property type="project" value="UniProtKB-KW"/>
</dbReference>
<sequence length="199" mass="21861">MDSSIFTPIQLDALKEVSNIGAGNAATSLSLILGHKVDMNVPSVNMVKLNDIYEVAGEKEVYGIILRVLGDIQGNILIIFEKELAEKIIEGLSGMREEKISEIGISVLSEIGNIMSAGYMNSISEFTGLSISQSVPAVAYDMLSAIIGTVFLESYQYDEYILDIETRFKDSSERDFGINFYYIPVPGSLEKMLKKIGLN</sequence>
<dbReference type="Pfam" id="PF04509">
    <property type="entry name" value="CheC"/>
    <property type="match status" value="2"/>
</dbReference>
<keyword evidence="2 4" id="KW-0378">Hydrolase</keyword>
<dbReference type="InterPro" id="IPR028976">
    <property type="entry name" value="CheC-like_sf"/>
</dbReference>
<evidence type="ECO:0000259" key="3">
    <source>
        <dbReference type="Pfam" id="PF04509"/>
    </source>
</evidence>
<reference evidence="4 5" key="1">
    <citation type="submission" date="2016-02" db="EMBL/GenBank/DDBJ databases">
        <title>Genome sequence of Clostridium thermobutyricum DSM 4928.</title>
        <authorList>
            <person name="Poehlein A."/>
            <person name="Daniel R."/>
        </authorList>
    </citation>
    <scope>NUCLEOTIDE SEQUENCE [LARGE SCALE GENOMIC DNA]</scope>
    <source>
        <strain evidence="4 5">DSM 4928</strain>
    </source>
</reference>
<dbReference type="GO" id="GO:0006935">
    <property type="term" value="P:chemotaxis"/>
    <property type="evidence" value="ECO:0007669"/>
    <property type="project" value="UniProtKB-KW"/>
</dbReference>